<keyword evidence="2" id="KW-0496">Mitochondrion</keyword>
<feature type="transmembrane region" description="Helical" evidence="1">
    <location>
        <begin position="15"/>
        <end position="36"/>
    </location>
</feature>
<gene>
    <name evidence="2" type="primary">ND4L</name>
</gene>
<protein>
    <submittedName>
        <fullName evidence="2">NADH dehydrogenase subunit 4L</fullName>
    </submittedName>
</protein>
<proteinExistence type="predicted"/>
<reference evidence="2" key="1">
    <citation type="submission" date="2021-04" db="EMBL/GenBank/DDBJ databases">
        <title>The complete mitochondrial genome of Bisetocreagris titanium (Arachnida: Pseudoscorpiones: Neobisiidae).</title>
        <authorList>
            <person name="Zhao H."/>
            <person name="Chen H."/>
            <person name="Li Y."/>
        </authorList>
    </citation>
    <scope>NUCLEOTIDE SEQUENCE</scope>
</reference>
<evidence type="ECO:0000256" key="1">
    <source>
        <dbReference type="SAM" id="Phobius"/>
    </source>
</evidence>
<keyword evidence="1" id="KW-0472">Membrane</keyword>
<dbReference type="Gene3D" id="1.10.287.3510">
    <property type="match status" value="1"/>
</dbReference>
<keyword evidence="1" id="KW-1133">Transmembrane helix</keyword>
<accession>A0A8F7KN03</accession>
<organism evidence="2">
    <name type="scientific">Bisetocreagris titanium</name>
    <dbReference type="NCBI Taxonomy" id="2836860"/>
    <lineage>
        <taxon>Eukaryota</taxon>
        <taxon>Metazoa</taxon>
        <taxon>Ecdysozoa</taxon>
        <taxon>Arthropoda</taxon>
        <taxon>Chelicerata</taxon>
        <taxon>Arachnida</taxon>
        <taxon>Pseudoscorpiones</taxon>
        <taxon>Neobisioidea</taxon>
        <taxon>Neobisiidae</taxon>
        <taxon>Bisetocreagris</taxon>
    </lineage>
</organism>
<name>A0A8F7KN03_9ARAC</name>
<evidence type="ECO:0000313" key="2">
    <source>
        <dbReference type="EMBL" id="QXV86738.1"/>
    </source>
</evidence>
<sequence length="86" mass="9716">MLLFFTGLMVTLYKFKHLISVLMGFELMGLALIVLIQSMMSEINASLVFIYLSFLVGTSCLGLSLMIGYVRMIKSDLYFSINMSKL</sequence>
<keyword evidence="1" id="KW-0812">Transmembrane</keyword>
<geneLocation type="mitochondrion" evidence="2"/>
<dbReference type="EMBL" id="MZ029090">
    <property type="protein sequence ID" value="QXV86738.1"/>
    <property type="molecule type" value="Genomic_DNA"/>
</dbReference>
<feature type="transmembrane region" description="Helical" evidence="1">
    <location>
        <begin position="48"/>
        <end position="70"/>
    </location>
</feature>
<dbReference type="AlphaFoldDB" id="A0A8F7KN03"/>